<dbReference type="Proteomes" id="UP000728032">
    <property type="component" value="Unassembled WGS sequence"/>
</dbReference>
<dbReference type="CDD" id="cd00198">
    <property type="entry name" value="vWFA"/>
    <property type="match status" value="1"/>
</dbReference>
<dbReference type="InterPro" id="IPR036465">
    <property type="entry name" value="vWFA_dom_sf"/>
</dbReference>
<name>A0A7R9QCI5_9ACAR</name>
<evidence type="ECO:0000259" key="3">
    <source>
        <dbReference type="Pfam" id="PF25043"/>
    </source>
</evidence>
<gene>
    <name evidence="4" type="ORF">ONB1V03_LOCUS1805</name>
</gene>
<accession>A0A7R9QCI5</accession>
<protein>
    <recommendedName>
        <fullName evidence="6">DUF2828 domain-containing protein</fullName>
    </recommendedName>
</protein>
<dbReference type="InterPro" id="IPR011205">
    <property type="entry name" value="UCP015417_vWA"/>
</dbReference>
<dbReference type="EMBL" id="CAJPVJ010000361">
    <property type="protein sequence ID" value="CAG2162206.1"/>
    <property type="molecule type" value="Genomic_DNA"/>
</dbReference>
<feature type="domain" description="DUF2828" evidence="2">
    <location>
        <begin position="3"/>
        <end position="407"/>
    </location>
</feature>
<evidence type="ECO:0008006" key="6">
    <source>
        <dbReference type="Google" id="ProtNLM"/>
    </source>
</evidence>
<dbReference type="Pfam" id="PF25043">
    <property type="entry name" value="DUF7788"/>
    <property type="match status" value="1"/>
</dbReference>
<dbReference type="Pfam" id="PF11443">
    <property type="entry name" value="DUF2828"/>
    <property type="match status" value="1"/>
</dbReference>
<evidence type="ECO:0000313" key="4">
    <source>
        <dbReference type="EMBL" id="CAD7639144.1"/>
    </source>
</evidence>
<dbReference type="EMBL" id="OC915186">
    <property type="protein sequence ID" value="CAD7639144.1"/>
    <property type="molecule type" value="Genomic_DNA"/>
</dbReference>
<reference evidence="4" key="1">
    <citation type="submission" date="2020-11" db="EMBL/GenBank/DDBJ databases">
        <authorList>
            <person name="Tran Van P."/>
        </authorList>
    </citation>
    <scope>NUCLEOTIDE SEQUENCE</scope>
</reference>
<dbReference type="PIRSF" id="PIRSF015417">
    <property type="entry name" value="T31B5_30_vWA"/>
    <property type="match status" value="1"/>
</dbReference>
<dbReference type="InterPro" id="IPR056690">
    <property type="entry name" value="DUF7788"/>
</dbReference>
<feature type="domain" description="DUF7788" evidence="3">
    <location>
        <begin position="413"/>
        <end position="591"/>
    </location>
</feature>
<feature type="region of interest" description="Disordered" evidence="1">
    <location>
        <begin position="151"/>
        <end position="186"/>
    </location>
</feature>
<dbReference type="PANTHER" id="PTHR31373:SF27">
    <property type="entry name" value="TROVE DOMAIN-CONTAINING PROTEIN"/>
    <property type="match status" value="1"/>
</dbReference>
<evidence type="ECO:0000313" key="5">
    <source>
        <dbReference type="Proteomes" id="UP000728032"/>
    </source>
</evidence>
<dbReference type="InterPro" id="IPR058580">
    <property type="entry name" value="DUF2828"/>
</dbReference>
<evidence type="ECO:0000259" key="2">
    <source>
        <dbReference type="Pfam" id="PF11443"/>
    </source>
</evidence>
<proteinExistence type="predicted"/>
<dbReference type="GO" id="GO:0032991">
    <property type="term" value="C:protein-containing complex"/>
    <property type="evidence" value="ECO:0007669"/>
    <property type="project" value="UniProtKB-ARBA"/>
</dbReference>
<sequence length="614" mass="70690">MLTENKAPTFGTTTDARLDFFFHITEDAKRDLTLDLLKKSWKQHPLDTLKLIAYLRDCRNGKGIRNQYQMCLSFLFSRHFKTLMANMKELVAFGYWKDPLVLLMVILFDFIPDYLAKDDGRRRTTPREPKNSFPKYDRLVLRGLRKDKLKRRKEMQRKAKEALKGGSGGETTESSDVEMLDTENEEVVQTVPTRSQALIQKRRDFARKRFECDHKFRALFDEVVDLFANQLVSDLEAMARDVKSISLAGKWAPTNGHHFDKYLSISQSIATELWRRMKKDEPIGDTKLVSDFYQKEVCAPLRKYLKIPEVYMASNKWSDIWYNRVASKCMQKNKSLFIKHDKPRFEEYLNSKTTISGAVLKPVEMVHNAYQYSVVTLGELEDPNFKLEMEVLEKQWLSLCEDIKKKGGGLFDNAIAVCDVSGSMNGTPMDAAIGLTILVMYLSREPWNSMCITFHESPSIHVVDPKLTFIEKLRSLQNMSWGGTTNLNLVFDLILNKAVEQRLTNDQLPKVLIVFTDMEFSTAFHGADLTNFEAAKQRFERKGYKLPPIVFWNLRASPSTPVQTNELGAALLSGYSGQQLQLLLKTTDMEKITPFSMMRSAIDNKRYNGLKIVD</sequence>
<dbReference type="AlphaFoldDB" id="A0A7R9QCI5"/>
<feature type="compositionally biased region" description="Acidic residues" evidence="1">
    <location>
        <begin position="173"/>
        <end position="186"/>
    </location>
</feature>
<dbReference type="PANTHER" id="PTHR31373">
    <property type="entry name" value="OS06G0652100 PROTEIN"/>
    <property type="match status" value="1"/>
</dbReference>
<dbReference type="SUPFAM" id="SSF53300">
    <property type="entry name" value="vWA-like"/>
    <property type="match status" value="1"/>
</dbReference>
<evidence type="ECO:0000256" key="1">
    <source>
        <dbReference type="SAM" id="MobiDB-lite"/>
    </source>
</evidence>
<keyword evidence="5" id="KW-1185">Reference proteome</keyword>
<dbReference type="OrthoDB" id="1149618at2759"/>
<organism evidence="4">
    <name type="scientific">Oppiella nova</name>
    <dbReference type="NCBI Taxonomy" id="334625"/>
    <lineage>
        <taxon>Eukaryota</taxon>
        <taxon>Metazoa</taxon>
        <taxon>Ecdysozoa</taxon>
        <taxon>Arthropoda</taxon>
        <taxon>Chelicerata</taxon>
        <taxon>Arachnida</taxon>
        <taxon>Acari</taxon>
        <taxon>Acariformes</taxon>
        <taxon>Sarcoptiformes</taxon>
        <taxon>Oribatida</taxon>
        <taxon>Brachypylina</taxon>
        <taxon>Oppioidea</taxon>
        <taxon>Oppiidae</taxon>
        <taxon>Oppiella</taxon>
    </lineage>
</organism>
<dbReference type="Gene3D" id="3.40.50.410">
    <property type="entry name" value="von Willebrand factor, type A domain"/>
    <property type="match status" value="1"/>
</dbReference>